<reference evidence="5 6" key="1">
    <citation type="submission" date="2017-01" db="EMBL/GenBank/DDBJ databases">
        <title>Novel large sulfur bacteria in the metagenomes of groundwater-fed chemosynthetic microbial mats in the Lake Huron basin.</title>
        <authorList>
            <person name="Sharrar A.M."/>
            <person name="Flood B.E."/>
            <person name="Bailey J.V."/>
            <person name="Jones D.S."/>
            <person name="Biddanda B."/>
            <person name="Ruberg S.A."/>
            <person name="Marcus D.N."/>
            <person name="Dick G.J."/>
        </authorList>
    </citation>
    <scope>NUCLEOTIDE SEQUENCE [LARGE SCALE GENOMIC DNA]</scope>
    <source>
        <strain evidence="5">A8</strain>
    </source>
</reference>
<sequence length="104" mass="11690">MHTSEHSIMVNGIPIQEDDIEYASRSLKAASHPLRLKIMCLLSQHEMTVQDIVDQVGTSQSNVSQHLAIMRDKGLLSSHRVANRVYYCLAESRRALLQACSSLR</sequence>
<protein>
    <submittedName>
        <fullName evidence="5">Transcriptional regulator</fullName>
    </submittedName>
</protein>
<dbReference type="PRINTS" id="PR00778">
    <property type="entry name" value="HTHARSR"/>
</dbReference>
<dbReference type="InterPro" id="IPR036388">
    <property type="entry name" value="WH-like_DNA-bd_sf"/>
</dbReference>
<dbReference type="NCBIfam" id="NF033788">
    <property type="entry name" value="HTH_metalloreg"/>
    <property type="match status" value="1"/>
</dbReference>
<dbReference type="InterPro" id="IPR036390">
    <property type="entry name" value="WH_DNA-bd_sf"/>
</dbReference>
<accession>A0A1Y1QW42</accession>
<dbReference type="InterPro" id="IPR001845">
    <property type="entry name" value="HTH_ArsR_DNA-bd_dom"/>
</dbReference>
<keyword evidence="3" id="KW-0804">Transcription</keyword>
<feature type="domain" description="HTH arsR-type" evidence="4">
    <location>
        <begin position="15"/>
        <end position="104"/>
    </location>
</feature>
<dbReference type="SUPFAM" id="SSF46785">
    <property type="entry name" value="Winged helix' DNA-binding domain"/>
    <property type="match status" value="1"/>
</dbReference>
<dbReference type="CDD" id="cd00090">
    <property type="entry name" value="HTH_ARSR"/>
    <property type="match status" value="1"/>
</dbReference>
<proteinExistence type="predicted"/>
<dbReference type="GO" id="GO:0003677">
    <property type="term" value="F:DNA binding"/>
    <property type="evidence" value="ECO:0007669"/>
    <property type="project" value="UniProtKB-KW"/>
</dbReference>
<name>A0A1Y1QW42_9GAMM</name>
<gene>
    <name evidence="5" type="ORF">BWK73_07800</name>
</gene>
<dbReference type="Gene3D" id="1.10.10.10">
    <property type="entry name" value="Winged helix-like DNA-binding domain superfamily/Winged helix DNA-binding domain"/>
    <property type="match status" value="1"/>
</dbReference>
<dbReference type="GO" id="GO:0003700">
    <property type="term" value="F:DNA-binding transcription factor activity"/>
    <property type="evidence" value="ECO:0007669"/>
    <property type="project" value="InterPro"/>
</dbReference>
<evidence type="ECO:0000259" key="4">
    <source>
        <dbReference type="PROSITE" id="PS50987"/>
    </source>
</evidence>
<dbReference type="SMART" id="SM00418">
    <property type="entry name" value="HTH_ARSR"/>
    <property type="match status" value="1"/>
</dbReference>
<evidence type="ECO:0000313" key="5">
    <source>
        <dbReference type="EMBL" id="OQX15076.1"/>
    </source>
</evidence>
<keyword evidence="2" id="KW-0238">DNA-binding</keyword>
<dbReference type="Pfam" id="PF01022">
    <property type="entry name" value="HTH_5"/>
    <property type="match status" value="1"/>
</dbReference>
<dbReference type="Proteomes" id="UP000192491">
    <property type="component" value="Unassembled WGS sequence"/>
</dbReference>
<evidence type="ECO:0000256" key="1">
    <source>
        <dbReference type="ARBA" id="ARBA00023015"/>
    </source>
</evidence>
<comment type="caution">
    <text evidence="5">The sequence shown here is derived from an EMBL/GenBank/DDBJ whole genome shotgun (WGS) entry which is preliminary data.</text>
</comment>
<dbReference type="PANTHER" id="PTHR33154:SF33">
    <property type="entry name" value="TRANSCRIPTIONAL REPRESSOR SDPR"/>
    <property type="match status" value="1"/>
</dbReference>
<dbReference type="AlphaFoldDB" id="A0A1Y1QW42"/>
<dbReference type="EMBL" id="MTEJ01000019">
    <property type="protein sequence ID" value="OQX15076.1"/>
    <property type="molecule type" value="Genomic_DNA"/>
</dbReference>
<dbReference type="InterPro" id="IPR011991">
    <property type="entry name" value="ArsR-like_HTH"/>
</dbReference>
<dbReference type="PROSITE" id="PS50987">
    <property type="entry name" value="HTH_ARSR_2"/>
    <property type="match status" value="1"/>
</dbReference>
<keyword evidence="1" id="KW-0805">Transcription regulation</keyword>
<evidence type="ECO:0000256" key="3">
    <source>
        <dbReference type="ARBA" id="ARBA00023163"/>
    </source>
</evidence>
<evidence type="ECO:0000313" key="6">
    <source>
        <dbReference type="Proteomes" id="UP000192491"/>
    </source>
</evidence>
<organism evidence="5 6">
    <name type="scientific">Thiothrix lacustris</name>
    <dbReference type="NCBI Taxonomy" id="525917"/>
    <lineage>
        <taxon>Bacteria</taxon>
        <taxon>Pseudomonadati</taxon>
        <taxon>Pseudomonadota</taxon>
        <taxon>Gammaproteobacteria</taxon>
        <taxon>Thiotrichales</taxon>
        <taxon>Thiotrichaceae</taxon>
        <taxon>Thiothrix</taxon>
    </lineage>
</organism>
<dbReference type="PANTHER" id="PTHR33154">
    <property type="entry name" value="TRANSCRIPTIONAL REGULATOR, ARSR FAMILY"/>
    <property type="match status" value="1"/>
</dbReference>
<evidence type="ECO:0000256" key="2">
    <source>
        <dbReference type="ARBA" id="ARBA00023125"/>
    </source>
</evidence>
<dbReference type="InterPro" id="IPR051081">
    <property type="entry name" value="HTH_MetalResp_TranReg"/>
</dbReference>